<reference evidence="6 7" key="1">
    <citation type="submission" date="2016-05" db="EMBL/GenBank/DDBJ databases">
        <title>First whole genome sequencing of Entamoeba histolytica HM1:IMSS-clone-6.</title>
        <authorList>
            <person name="Mukherjee Avik.K."/>
            <person name="Izumyama S."/>
            <person name="Nakada-Tsukui K."/>
            <person name="Nozaki T."/>
        </authorList>
    </citation>
    <scope>NUCLEOTIDE SEQUENCE [LARGE SCALE GENOMIC DNA]</scope>
    <source>
        <strain evidence="6 7">HM1:IMSS clone 6</strain>
    </source>
</reference>
<evidence type="ECO:0000313" key="7">
    <source>
        <dbReference type="Proteomes" id="UP000078387"/>
    </source>
</evidence>
<dbReference type="InterPro" id="IPR026847">
    <property type="entry name" value="VPS13"/>
</dbReference>
<evidence type="ECO:0000259" key="5">
    <source>
        <dbReference type="Pfam" id="PF12624"/>
    </source>
</evidence>
<dbReference type="EMBL" id="BDEQ01000001">
    <property type="protein sequence ID" value="GAT94694.1"/>
    <property type="molecule type" value="Genomic_DNA"/>
</dbReference>
<dbReference type="VEuPathDB" id="AmoebaDB:KM1_011190"/>
<dbReference type="PANTHER" id="PTHR16166">
    <property type="entry name" value="VACUOLAR PROTEIN SORTING-ASSOCIATED PROTEIN VPS13"/>
    <property type="match status" value="1"/>
</dbReference>
<dbReference type="Pfam" id="PF12624">
    <property type="entry name" value="VPS13_N"/>
    <property type="match status" value="1"/>
</dbReference>
<evidence type="ECO:0000256" key="1">
    <source>
        <dbReference type="ARBA" id="ARBA00004170"/>
    </source>
</evidence>
<evidence type="ECO:0000256" key="4">
    <source>
        <dbReference type="ARBA" id="ARBA00033718"/>
    </source>
</evidence>
<dbReference type="VEuPathDB" id="AmoebaDB:EHI7A_002620"/>
<comment type="similarity">
    <text evidence="2">Belongs to the VPS13 family.</text>
</comment>
<protein>
    <recommendedName>
        <fullName evidence="5">Chorein N-terminal domain-containing protein</fullName>
    </recommendedName>
</protein>
<dbReference type="Proteomes" id="UP000078387">
    <property type="component" value="Unassembled WGS sequence"/>
</dbReference>
<dbReference type="GO" id="GO:0006623">
    <property type="term" value="P:protein targeting to vacuole"/>
    <property type="evidence" value="ECO:0007669"/>
    <property type="project" value="TreeGrafter"/>
</dbReference>
<accession>A0A175JMR6</accession>
<name>A0A175JMR6_ENTHI</name>
<evidence type="ECO:0000256" key="2">
    <source>
        <dbReference type="ARBA" id="ARBA00006545"/>
    </source>
</evidence>
<evidence type="ECO:0000313" key="6">
    <source>
        <dbReference type="EMBL" id="GAT94694.1"/>
    </source>
</evidence>
<dbReference type="InterPro" id="IPR026854">
    <property type="entry name" value="VPS13_N"/>
</dbReference>
<evidence type="ECO:0000256" key="3">
    <source>
        <dbReference type="ARBA" id="ARBA00022448"/>
    </source>
</evidence>
<comment type="function">
    <text evidence="4">Mediates the transfer of lipids between membranes at organelle contact sites.</text>
</comment>
<comment type="subcellular location">
    <subcellularLocation>
        <location evidence="1">Membrane</location>
        <topology evidence="1">Peripheral membrane protein</topology>
    </subcellularLocation>
</comment>
<feature type="domain" description="Chorein N-terminal" evidence="5">
    <location>
        <begin position="1"/>
        <end position="260"/>
    </location>
</feature>
<dbReference type="GO" id="GO:0045053">
    <property type="term" value="P:protein retention in Golgi apparatus"/>
    <property type="evidence" value="ECO:0007669"/>
    <property type="project" value="TreeGrafter"/>
</dbReference>
<comment type="caution">
    <text evidence="6">The sequence shown here is derived from an EMBL/GenBank/DDBJ whole genome shotgun (WGS) entry which is preliminary data.</text>
</comment>
<dbReference type="VEuPathDB" id="AmoebaDB:EHI5A_011140"/>
<gene>
    <name evidence="6" type="ORF">CL6EHI_024610</name>
</gene>
<dbReference type="eggNOG" id="KOG1809">
    <property type="taxonomic scope" value="Eukaryota"/>
</dbReference>
<dbReference type="GO" id="GO:0016020">
    <property type="term" value="C:membrane"/>
    <property type="evidence" value="ECO:0007669"/>
    <property type="project" value="UniProtKB-SubCell"/>
</dbReference>
<dbReference type="VEuPathDB" id="AmoebaDB:EHI8A_001050"/>
<dbReference type="VEuPathDB" id="AmoebaDB:EHI_024610"/>
<organism evidence="6 7">
    <name type="scientific">Entamoeba histolytica</name>
    <dbReference type="NCBI Taxonomy" id="5759"/>
    <lineage>
        <taxon>Eukaryota</taxon>
        <taxon>Amoebozoa</taxon>
        <taxon>Evosea</taxon>
        <taxon>Archamoebae</taxon>
        <taxon>Mastigamoebida</taxon>
        <taxon>Entamoebidae</taxon>
        <taxon>Entamoeba</taxon>
    </lineage>
</organism>
<keyword evidence="3" id="KW-0813">Transport</keyword>
<dbReference type="PANTHER" id="PTHR16166:SF93">
    <property type="entry name" value="INTERMEMBRANE LIPID TRANSFER PROTEIN VPS13"/>
    <property type="match status" value="1"/>
</dbReference>
<proteinExistence type="inferred from homology"/>
<sequence>MFENIVSEVLTRYFGKYISGLNAENLRISLWNGDVTLENLIINESAFDGFLVGVPLKVISGRIGKMSLRFPWNKLDSQPVVVEINDIELVCTTDYDVDPSVISEQLKKEEQESKQRQLRNYEITSDKTTLTQRIITKVINNMQIDITNIHIRYEGVNGWINTKYAIGSVIDSIKLYSTDSQWNPAFVVENQGDHFKIAEIIKMRIYHSQTKEDKWNTNVKKEYIVDDLTTKMRLILSDKDDSYPVTSQIILEMLKVGISQGVMIDVKSLMQQQKLFEGKCSQVGRNVKKPEEGVEQVPKKWWKFAFDSLLIEVKKKNYKESNEYKRKRRALRQEYTDIYTRVLSETTVSGDKERFNELEEELSVKEIIYLRNFAKSEVDEAKSNSSGIWSWMGYSNVVNSQLTEDIHSFLGDDNKEEKVTDTKKLKQVDFSFETKQFIIDLFGSDLNEAFVEVEISSLNCSVVKKTIGFTANIDLNDAKVKSNKDNKYPYIFSAINNEKNLLHIKLTSEKEEEKIDSDFSLDVHLEPTNIVYNKNMAEELMNVFRSLDVVESYGQIGVKLPSMNLKSILDEHIRVVISAMIHAPYIIIHSDNNELHIDLGIVKMLTNERNGIYDSYKLTINEINCKMITDSKSEILLEKTQMSFDIQKALLSWKEMKEKLNEFSPGIIVDCLLDTTKLHISSEQMRAIRLMFKNQKPKPKTEHEAIRDLLQQEDDLTDIGDDAVIQIPEDFIKLKLTVSIPEATAFISLTENEPIFNVSAKQLTMTSIIKDKKSSADISFGDVIVIDNDNMTFFSKKQTNESLVSLHMTNESDKPITITLFAAQSMIYFDLPHLDHILHFLYNDHEQQTVVSIPQKKTQSKVVQVSFVFTSIGLVVRNHGSLLASGSAVGGSFDILIDNNNPEVDITVKGSLKRVFAKDETISGKIHSMVIQTVDTPIDILYTHAITQKAIQQDYRHYLSIKTDQMTCTYLNIFIQQLYSWLQDFLHICSVRVFPSNEPSHSYDRLKLETDITNVSLCIPVASYIEDGIKLIAKQLQVRSTWIQNQQSTKSLTLYDIYFDENVSAKEVTFNFTFPDEKNVAVDFPAWDISLSIPSGYINLTKERYREIVGLIMINLGELSKHQDLIKYHPVVSPNQQELSDIRSRIFTADIGSVEVNVNEEEQIGIMKFDELKYKYLSLPHDCSLHTVEIKSGSFIDHLNKDELLFWVEGQKKIDNFMNFSFETAEKEKIITLSFGHSSHIRLTQETLLKLIKFFSVENKYLITESGFAEVVETTKIQPERAFVFKFLMNEINFHLNDKQGDFMIVSLLKSSIEMKRFREDTNVFLKIGTLKAVSDDKVIISISDEKEMGTFEYIYEKRNELSMFKGNLSQIHIIFYDKVIIRGAQYYEQLVKILSALKGKTVQFIEQTATVSRKIRLNFVIEAPKIDIGEVTAQLGIVTITDKPGTLNKLEIIGNLSNTKVNIDKDEVVKCEGVTMEIEVIDADDGYTDVGIDADCKVIDICTTPQNLTSLLNIADMIIKTSQQIQLPK</sequence>